<feature type="non-terminal residue" evidence="2">
    <location>
        <position position="1"/>
    </location>
</feature>
<evidence type="ECO:0000256" key="1">
    <source>
        <dbReference type="SAM" id="MobiDB-lite"/>
    </source>
</evidence>
<protein>
    <submittedName>
        <fullName evidence="2">Uncharacterized protein</fullName>
    </submittedName>
</protein>
<dbReference type="AlphaFoldDB" id="X0TQI3"/>
<dbReference type="EMBL" id="BARS01011948">
    <property type="protein sequence ID" value="GAF95489.1"/>
    <property type="molecule type" value="Genomic_DNA"/>
</dbReference>
<name>X0TQI3_9ZZZZ</name>
<comment type="caution">
    <text evidence="2">The sequence shown here is derived from an EMBL/GenBank/DDBJ whole genome shotgun (WGS) entry which is preliminary data.</text>
</comment>
<feature type="region of interest" description="Disordered" evidence="1">
    <location>
        <begin position="24"/>
        <end position="45"/>
    </location>
</feature>
<evidence type="ECO:0000313" key="2">
    <source>
        <dbReference type="EMBL" id="GAF95489.1"/>
    </source>
</evidence>
<accession>X0TQI3</accession>
<organism evidence="2">
    <name type="scientific">marine sediment metagenome</name>
    <dbReference type="NCBI Taxonomy" id="412755"/>
    <lineage>
        <taxon>unclassified sequences</taxon>
        <taxon>metagenomes</taxon>
        <taxon>ecological metagenomes</taxon>
    </lineage>
</organism>
<sequence>CYISYHGSVVLICGLTVTGEPALSSLTPTSHLSTSDISSVTEPRP</sequence>
<proteinExistence type="predicted"/>
<gene>
    <name evidence="2" type="ORF">S01H1_21523</name>
</gene>
<feature type="compositionally biased region" description="Polar residues" evidence="1">
    <location>
        <begin position="36"/>
        <end position="45"/>
    </location>
</feature>
<feature type="compositionally biased region" description="Low complexity" evidence="1">
    <location>
        <begin position="24"/>
        <end position="35"/>
    </location>
</feature>
<reference evidence="2" key="1">
    <citation type="journal article" date="2014" name="Front. Microbiol.">
        <title>High frequency of phylogenetically diverse reductive dehalogenase-homologous genes in deep subseafloor sedimentary metagenomes.</title>
        <authorList>
            <person name="Kawai M."/>
            <person name="Futagami T."/>
            <person name="Toyoda A."/>
            <person name="Takaki Y."/>
            <person name="Nishi S."/>
            <person name="Hori S."/>
            <person name="Arai W."/>
            <person name="Tsubouchi T."/>
            <person name="Morono Y."/>
            <person name="Uchiyama I."/>
            <person name="Ito T."/>
            <person name="Fujiyama A."/>
            <person name="Inagaki F."/>
            <person name="Takami H."/>
        </authorList>
    </citation>
    <scope>NUCLEOTIDE SEQUENCE</scope>
    <source>
        <strain evidence="2">Expedition CK06-06</strain>
    </source>
</reference>